<dbReference type="AlphaFoldDB" id="A0A834VZZ7"/>
<evidence type="ECO:0000259" key="1">
    <source>
        <dbReference type="SMART" id="SM01172"/>
    </source>
</evidence>
<feature type="domain" description="DUF3700" evidence="1">
    <location>
        <begin position="2"/>
        <end position="227"/>
    </location>
</feature>
<dbReference type="OrthoDB" id="2019121at2759"/>
<dbReference type="PANTHER" id="PTHR45952">
    <property type="entry name" value="ALUMINUM INDUCED PROTEIN WITH YGL AND LRDR MOTIFS"/>
    <property type="match status" value="1"/>
</dbReference>
<dbReference type="PANTHER" id="PTHR45952:SF8">
    <property type="entry name" value="STEM-SPECIFIC PROTEIN TSJT1"/>
    <property type="match status" value="1"/>
</dbReference>
<keyword evidence="3" id="KW-1185">Reference proteome</keyword>
<gene>
    <name evidence="2" type="ORF">G2W53_042576</name>
</gene>
<dbReference type="Pfam" id="PF12481">
    <property type="entry name" value="DUF3700"/>
    <property type="match status" value="1"/>
</dbReference>
<dbReference type="InterPro" id="IPR024286">
    <property type="entry name" value="DUF3700"/>
</dbReference>
<organism evidence="2 3">
    <name type="scientific">Senna tora</name>
    <dbReference type="NCBI Taxonomy" id="362788"/>
    <lineage>
        <taxon>Eukaryota</taxon>
        <taxon>Viridiplantae</taxon>
        <taxon>Streptophyta</taxon>
        <taxon>Embryophyta</taxon>
        <taxon>Tracheophyta</taxon>
        <taxon>Spermatophyta</taxon>
        <taxon>Magnoliopsida</taxon>
        <taxon>eudicotyledons</taxon>
        <taxon>Gunneridae</taxon>
        <taxon>Pentapetalae</taxon>
        <taxon>rosids</taxon>
        <taxon>fabids</taxon>
        <taxon>Fabales</taxon>
        <taxon>Fabaceae</taxon>
        <taxon>Caesalpinioideae</taxon>
        <taxon>Cassia clade</taxon>
        <taxon>Senna</taxon>
    </lineage>
</organism>
<proteinExistence type="predicted"/>
<dbReference type="InterPro" id="IPR044828">
    <property type="entry name" value="TSJT1-like"/>
</dbReference>
<dbReference type="Gene3D" id="3.60.20.10">
    <property type="entry name" value="Glutamine Phosphoribosylpyrophosphate, subunit 1, domain 1"/>
    <property type="match status" value="1"/>
</dbReference>
<comment type="caution">
    <text evidence="2">The sequence shown here is derived from an EMBL/GenBank/DDBJ whole genome shotgun (WGS) entry which is preliminary data.</text>
</comment>
<reference evidence="2" key="1">
    <citation type="submission" date="2020-09" db="EMBL/GenBank/DDBJ databases">
        <title>Genome-Enabled Discovery of Anthraquinone Biosynthesis in Senna tora.</title>
        <authorList>
            <person name="Kang S.-H."/>
            <person name="Pandey R.P."/>
            <person name="Lee C.-M."/>
            <person name="Sim J.-S."/>
            <person name="Jeong J.-T."/>
            <person name="Choi B.-S."/>
            <person name="Jung M."/>
            <person name="Ginzburg D."/>
            <person name="Zhao K."/>
            <person name="Won S.Y."/>
            <person name="Oh T.-J."/>
            <person name="Yu Y."/>
            <person name="Kim N.-H."/>
            <person name="Lee O.R."/>
            <person name="Lee T.-H."/>
            <person name="Bashyal P."/>
            <person name="Kim T.-S."/>
            <person name="Lee W.-H."/>
            <person name="Kawkins C."/>
            <person name="Kim C.-K."/>
            <person name="Kim J.S."/>
            <person name="Ahn B.O."/>
            <person name="Rhee S.Y."/>
            <person name="Sohng J.K."/>
        </authorList>
    </citation>
    <scope>NUCLEOTIDE SEQUENCE</scope>
    <source>
        <tissue evidence="2">Leaf</tissue>
    </source>
</reference>
<dbReference type="EMBL" id="JAAIUW010000013">
    <property type="protein sequence ID" value="KAF7803465.1"/>
    <property type="molecule type" value="Genomic_DNA"/>
</dbReference>
<dbReference type="InterPro" id="IPR029055">
    <property type="entry name" value="Ntn_hydrolases_N"/>
</dbReference>
<dbReference type="Proteomes" id="UP000634136">
    <property type="component" value="Unassembled WGS sequence"/>
</dbReference>
<protein>
    <submittedName>
        <fullName evidence="2">Stem-specific protein TSJT1-like</fullName>
    </submittedName>
</protein>
<dbReference type="SUPFAM" id="SSF56235">
    <property type="entry name" value="N-terminal nucleophile aminohydrolases (Ntn hydrolases)"/>
    <property type="match status" value="1"/>
</dbReference>
<name>A0A834VZZ7_9FABA</name>
<accession>A0A834VZZ7</accession>
<evidence type="ECO:0000313" key="3">
    <source>
        <dbReference type="Proteomes" id="UP000634136"/>
    </source>
</evidence>
<evidence type="ECO:0000313" key="2">
    <source>
        <dbReference type="EMBL" id="KAF7803465.1"/>
    </source>
</evidence>
<sequence length="254" mass="27804">MLAVFAKATGKPPPELSLPSEVSGSYSKAPQEIVGAFQSLRPNSTVYNLPHGNFMALSHDEENPMHPRSIVVMNDIFCIFVGTLANIADLRHHYGLPRQSTEAMIVVEAYRVLRDRAPYPPDQVVKDLDGKFAFIIFDARTNTLFAARDREGNVEFQWGMAKDGSLVCSDDPNIIRDSCGKSSSSFPPGCIFMNGSGLTSFDHPLHKVRAIAQEDENGNISSVSFQVDLYTRIPSIPRTGSAANWADTAVVNGE</sequence>
<dbReference type="SMART" id="SM01172">
    <property type="entry name" value="DUF3700"/>
    <property type="match status" value="1"/>
</dbReference>